<dbReference type="HOGENOM" id="CLU_2208643_0_0_11"/>
<gene>
    <name evidence="1" type="ORF">SSEG_02166</name>
</gene>
<proteinExistence type="predicted"/>
<organism evidence="1 2">
    <name type="scientific">Streptomyces sviceus (strain ATCC 29083 / DSM 924 / JCM 4929 / NBRC 13980 / NCIMB 11184 / NRRL 5439 / UC 5370)</name>
    <dbReference type="NCBI Taxonomy" id="463191"/>
    <lineage>
        <taxon>Bacteria</taxon>
        <taxon>Bacillati</taxon>
        <taxon>Actinomycetota</taxon>
        <taxon>Actinomycetes</taxon>
        <taxon>Kitasatosporales</taxon>
        <taxon>Streptomycetaceae</taxon>
        <taxon>Streptomyces</taxon>
    </lineage>
</organism>
<dbReference type="AlphaFoldDB" id="B5HRY1"/>
<accession>B5HRY1</accession>
<keyword evidence="2" id="KW-1185">Reference proteome</keyword>
<dbReference type="eggNOG" id="ENOG5031XM3">
    <property type="taxonomic scope" value="Bacteria"/>
</dbReference>
<name>B5HRY1_STRX2</name>
<protein>
    <submittedName>
        <fullName evidence="1">Uncharacterized protein</fullName>
    </submittedName>
</protein>
<dbReference type="Proteomes" id="UP000002785">
    <property type="component" value="Chromosome"/>
</dbReference>
<evidence type="ECO:0000313" key="2">
    <source>
        <dbReference type="Proteomes" id="UP000002785"/>
    </source>
</evidence>
<reference evidence="1" key="1">
    <citation type="submission" date="2009-10" db="EMBL/GenBank/DDBJ databases">
        <title>The genome sequence of Streptomyces sviceus strain ATCC 29083.</title>
        <authorList>
            <consortium name="The Broad Institute Genome Sequencing Platform"/>
            <consortium name="Broad Institute Microbial Sequencing Center"/>
            <person name="Fischbach M."/>
            <person name="Godfrey P."/>
            <person name="Ward D."/>
            <person name="Young S."/>
            <person name="Zeng Q."/>
            <person name="Koehrsen M."/>
            <person name="Alvarado L."/>
            <person name="Berlin A.M."/>
            <person name="Bochicchio J."/>
            <person name="Borenstein D."/>
            <person name="Chapman S.B."/>
            <person name="Chen Z."/>
            <person name="Engels R."/>
            <person name="Freedman E."/>
            <person name="Gellesch M."/>
            <person name="Goldberg J."/>
            <person name="Griggs A."/>
            <person name="Gujja S."/>
            <person name="Heilman E.R."/>
            <person name="Heiman D.I."/>
            <person name="Hepburn T.A."/>
            <person name="Howarth C."/>
            <person name="Jen D."/>
            <person name="Larson L."/>
            <person name="Lewis B."/>
            <person name="Mehta T."/>
            <person name="Park D."/>
            <person name="Pearson M."/>
            <person name="Richards J."/>
            <person name="Roberts A."/>
            <person name="Saif S."/>
            <person name="Shea T.D."/>
            <person name="Shenoy N."/>
            <person name="Sisk P."/>
            <person name="Stolte C."/>
            <person name="Sykes S.N."/>
            <person name="Thomson T."/>
            <person name="Walk T."/>
            <person name="White J."/>
            <person name="Yandava C."/>
            <person name="Straight P."/>
            <person name="Clardy J."/>
            <person name="Hung D."/>
            <person name="Kolter R."/>
            <person name="Mekalanos J."/>
            <person name="Walker S."/>
            <person name="Walsh C.T."/>
            <person name="Wieland-Brown L.C."/>
            <person name="Haas B."/>
            <person name="Nusbaum C."/>
            <person name="Birren B."/>
        </authorList>
    </citation>
    <scope>NUCLEOTIDE SEQUENCE [LARGE SCALE GENOMIC DNA]</scope>
    <source>
        <strain evidence="1">ATCC 29083</strain>
    </source>
</reference>
<sequence>MRTRRGGGRGPVQHVLIPHLINGGDEEELTINLGLGLVARNAAEAEYILHGIYVHLVKAERAYRELAVATGGTLVQQRRKKLEEATLAHLCTGSNKSGHVAVGLIAR</sequence>
<dbReference type="EMBL" id="CM000951">
    <property type="protein sequence ID" value="EDY55586.1"/>
    <property type="molecule type" value="Genomic_DNA"/>
</dbReference>
<evidence type="ECO:0000313" key="1">
    <source>
        <dbReference type="EMBL" id="EDY55586.1"/>
    </source>
</evidence>